<evidence type="ECO:0000256" key="3">
    <source>
        <dbReference type="ARBA" id="ARBA00023180"/>
    </source>
</evidence>
<proteinExistence type="predicted"/>
<dbReference type="GO" id="GO:0004601">
    <property type="term" value="F:peroxidase activity"/>
    <property type="evidence" value="ECO:0007669"/>
    <property type="project" value="InterPro"/>
</dbReference>
<dbReference type="InterPro" id="IPR037120">
    <property type="entry name" value="Haem_peroxidase_sf_animal"/>
</dbReference>
<accession>X0ZZW4</accession>
<dbReference type="GO" id="GO:0005576">
    <property type="term" value="C:extracellular region"/>
    <property type="evidence" value="ECO:0007669"/>
    <property type="project" value="UniProtKB-SubCell"/>
</dbReference>
<evidence type="ECO:0008006" key="5">
    <source>
        <dbReference type="Google" id="ProtNLM"/>
    </source>
</evidence>
<dbReference type="SUPFAM" id="SSF48113">
    <property type="entry name" value="Heme-dependent peroxidases"/>
    <property type="match status" value="1"/>
</dbReference>
<keyword evidence="2" id="KW-0964">Secreted</keyword>
<organism evidence="4">
    <name type="scientific">marine sediment metagenome</name>
    <dbReference type="NCBI Taxonomy" id="412755"/>
    <lineage>
        <taxon>unclassified sequences</taxon>
        <taxon>metagenomes</taxon>
        <taxon>ecological metagenomes</taxon>
    </lineage>
</organism>
<dbReference type="GO" id="GO:0006979">
    <property type="term" value="P:response to oxidative stress"/>
    <property type="evidence" value="ECO:0007669"/>
    <property type="project" value="InterPro"/>
</dbReference>
<gene>
    <name evidence="4" type="ORF">S01H4_30677</name>
</gene>
<dbReference type="AlphaFoldDB" id="X0ZZW4"/>
<dbReference type="PROSITE" id="PS50292">
    <property type="entry name" value="PEROXIDASE_3"/>
    <property type="match status" value="1"/>
</dbReference>
<dbReference type="GO" id="GO:0020037">
    <property type="term" value="F:heme binding"/>
    <property type="evidence" value="ECO:0007669"/>
    <property type="project" value="InterPro"/>
</dbReference>
<reference evidence="4" key="1">
    <citation type="journal article" date="2014" name="Front. Microbiol.">
        <title>High frequency of phylogenetically diverse reductive dehalogenase-homologous genes in deep subseafloor sedimentary metagenomes.</title>
        <authorList>
            <person name="Kawai M."/>
            <person name="Futagami T."/>
            <person name="Toyoda A."/>
            <person name="Takaki Y."/>
            <person name="Nishi S."/>
            <person name="Hori S."/>
            <person name="Arai W."/>
            <person name="Tsubouchi T."/>
            <person name="Morono Y."/>
            <person name="Uchiyama I."/>
            <person name="Ito T."/>
            <person name="Fujiyama A."/>
            <person name="Inagaki F."/>
            <person name="Takami H."/>
        </authorList>
    </citation>
    <scope>NUCLEOTIDE SEQUENCE</scope>
    <source>
        <strain evidence="4">Expedition CK06-06</strain>
    </source>
</reference>
<dbReference type="PRINTS" id="PR00457">
    <property type="entry name" value="ANPEROXIDASE"/>
</dbReference>
<dbReference type="Gene3D" id="1.10.640.10">
    <property type="entry name" value="Haem peroxidase domain superfamily, animal type"/>
    <property type="match status" value="1"/>
</dbReference>
<feature type="non-terminal residue" evidence="4">
    <location>
        <position position="186"/>
    </location>
</feature>
<dbReference type="EMBL" id="BART01015856">
    <property type="protein sequence ID" value="GAG75415.1"/>
    <property type="molecule type" value="Genomic_DNA"/>
</dbReference>
<evidence type="ECO:0000313" key="4">
    <source>
        <dbReference type="EMBL" id="GAG75415.1"/>
    </source>
</evidence>
<dbReference type="InterPro" id="IPR019791">
    <property type="entry name" value="Haem_peroxidase_animal"/>
</dbReference>
<keyword evidence="3" id="KW-0325">Glycoprotein</keyword>
<dbReference type="InterPro" id="IPR010255">
    <property type="entry name" value="Haem_peroxidase_sf"/>
</dbReference>
<comment type="subcellular location">
    <subcellularLocation>
        <location evidence="1">Secreted</location>
    </subcellularLocation>
</comment>
<sequence>MAPASDFFVSGDIRANENIYLTSMHTLFMREHNRLCDEIVANNPGIVGLDEIIYQQARKKVSAFIQCITFNEFLPCLLGDSNIPAYSGYNNTIDASIFTEFSTVGYRLGHSMLSSSLKVDDVNNTILLRNAFFSPSYIQTNGIDNLIYGGTDQLMEKIDAKIVDDVRNFLFGPPTASNLLDLAALN</sequence>
<protein>
    <recommendedName>
        <fullName evidence="5">Heme peroxidase</fullName>
    </recommendedName>
</protein>
<dbReference type="PANTHER" id="PTHR11475:SF4">
    <property type="entry name" value="CHORION PEROXIDASE"/>
    <property type="match status" value="1"/>
</dbReference>
<dbReference type="PANTHER" id="PTHR11475">
    <property type="entry name" value="OXIDASE/PEROXIDASE"/>
    <property type="match status" value="1"/>
</dbReference>
<comment type="caution">
    <text evidence="4">The sequence shown here is derived from an EMBL/GenBank/DDBJ whole genome shotgun (WGS) entry which is preliminary data.</text>
</comment>
<dbReference type="Pfam" id="PF03098">
    <property type="entry name" value="An_peroxidase"/>
    <property type="match status" value="1"/>
</dbReference>
<evidence type="ECO:0000256" key="1">
    <source>
        <dbReference type="ARBA" id="ARBA00004613"/>
    </source>
</evidence>
<name>X0ZZW4_9ZZZZ</name>
<evidence type="ECO:0000256" key="2">
    <source>
        <dbReference type="ARBA" id="ARBA00022525"/>
    </source>
</evidence>